<accession>A0A197JKN7</accession>
<organism evidence="1 2">
    <name type="scientific">Linnemannia elongata AG-77</name>
    <dbReference type="NCBI Taxonomy" id="1314771"/>
    <lineage>
        <taxon>Eukaryota</taxon>
        <taxon>Fungi</taxon>
        <taxon>Fungi incertae sedis</taxon>
        <taxon>Mucoromycota</taxon>
        <taxon>Mortierellomycotina</taxon>
        <taxon>Mortierellomycetes</taxon>
        <taxon>Mortierellales</taxon>
        <taxon>Mortierellaceae</taxon>
        <taxon>Linnemannia</taxon>
    </lineage>
</organism>
<dbReference type="AlphaFoldDB" id="A0A197JKN7"/>
<evidence type="ECO:0000313" key="1">
    <source>
        <dbReference type="EMBL" id="OAQ25787.1"/>
    </source>
</evidence>
<dbReference type="Proteomes" id="UP000078512">
    <property type="component" value="Unassembled WGS sequence"/>
</dbReference>
<name>A0A197JKN7_9FUNG</name>
<protein>
    <submittedName>
        <fullName evidence="1">Uncharacterized protein</fullName>
    </submittedName>
</protein>
<reference evidence="1 2" key="1">
    <citation type="submission" date="2016-05" db="EMBL/GenBank/DDBJ databases">
        <title>Genome sequencing reveals origins of a unique bacterial endosymbiosis in the earliest lineages of terrestrial Fungi.</title>
        <authorList>
            <consortium name="DOE Joint Genome Institute"/>
            <person name="Uehling J."/>
            <person name="Gryganskyi A."/>
            <person name="Hameed K."/>
            <person name="Tschaplinski T."/>
            <person name="Misztal P."/>
            <person name="Wu S."/>
            <person name="Desiro A."/>
            <person name="Vande Pol N."/>
            <person name="Du Z.-Y."/>
            <person name="Zienkiewicz A."/>
            <person name="Zienkiewicz K."/>
            <person name="Morin E."/>
            <person name="Tisserant E."/>
            <person name="Splivallo R."/>
            <person name="Hainaut M."/>
            <person name="Henrissat B."/>
            <person name="Ohm R."/>
            <person name="Kuo A."/>
            <person name="Yan J."/>
            <person name="Lipzen A."/>
            <person name="Nolan M."/>
            <person name="Labutti K."/>
            <person name="Barry K."/>
            <person name="Goldstein A."/>
            <person name="Labbe J."/>
            <person name="Schadt C."/>
            <person name="Tuskan G."/>
            <person name="Grigoriev I."/>
            <person name="Martin F."/>
            <person name="Vilgalys R."/>
            <person name="Bonito G."/>
        </authorList>
    </citation>
    <scope>NUCLEOTIDE SEQUENCE [LARGE SCALE GENOMIC DNA]</scope>
    <source>
        <strain evidence="1 2">AG-77</strain>
    </source>
</reference>
<keyword evidence="2" id="KW-1185">Reference proteome</keyword>
<sequence>MPVVYLYILFRSLFVPRLASFVLFLHSPTSIKLLPRHFSIPSLLLLAIRAPLHILQLPSPFFFSLLVKSTSPDME</sequence>
<proteinExistence type="predicted"/>
<gene>
    <name evidence="1" type="ORF">K457DRAFT_750136</name>
</gene>
<dbReference type="EMBL" id="KV442074">
    <property type="protein sequence ID" value="OAQ25787.1"/>
    <property type="molecule type" value="Genomic_DNA"/>
</dbReference>
<evidence type="ECO:0000313" key="2">
    <source>
        <dbReference type="Proteomes" id="UP000078512"/>
    </source>
</evidence>